<name>A0A7G2C2V6_9TRYP</name>
<keyword evidence="3" id="KW-1185">Reference proteome</keyword>
<dbReference type="VEuPathDB" id="TriTrypDB:ADEAN_000144000"/>
<evidence type="ECO:0000313" key="2">
    <source>
        <dbReference type="EMBL" id="CAD2213996.1"/>
    </source>
</evidence>
<sequence length="496" mass="55350">MNSCTNFFNSGVLYTPERELECTFTYKDRLPYSEKMQQGRRGSKEDETSEAAKATPNKTATPLTPRTPVNCMAPHSTFDMTPLKSPARVYTPRYMDADLTPQKTIRRSNMQSQRQTPMTFNLKVMNMSLEGATNMKHQNVSALNVSLDPVNTSTVHQTVLHGVNVERDYFPPSRNPFSKFRMYETPYTLGQDYLSKENPNDVLPLRADAAIVLSEQTLLQPKCNPLQTQIQCHPNCSEPAYSNQTFSEERNTRNSSSISGGSPGKCAEVLFGKREHDTSEKHSPLDTEYGISQSPSAARDTKSSSFPMPAVDLWGRRWSDFSDGVQSRTLDEYSAILAHPPGSVVKQKQNSPFSTETELRFMDSNTPSTPAISPDDVKNRTGESTSSDDRRPHEAAVLSKPLFSSFEDDEEEGKQKALHLSKPPMWSPATASARHYASAPVAKHLVPNLEKYPNSSDNTFIEEEILFLPPAPVSGPRRVRRTFTVQSGRLPSRSPG</sequence>
<evidence type="ECO:0000313" key="3">
    <source>
        <dbReference type="Proteomes" id="UP000515908"/>
    </source>
</evidence>
<feature type="compositionally biased region" description="Basic and acidic residues" evidence="1">
    <location>
        <begin position="375"/>
        <end position="394"/>
    </location>
</feature>
<gene>
    <name evidence="2" type="ORF">ADEAN_000144000</name>
</gene>
<feature type="region of interest" description="Disordered" evidence="1">
    <location>
        <begin position="360"/>
        <end position="426"/>
    </location>
</feature>
<dbReference type="EMBL" id="LR877146">
    <property type="protein sequence ID" value="CAD2213996.1"/>
    <property type="molecule type" value="Genomic_DNA"/>
</dbReference>
<evidence type="ECO:0000256" key="1">
    <source>
        <dbReference type="SAM" id="MobiDB-lite"/>
    </source>
</evidence>
<reference evidence="2 3" key="1">
    <citation type="submission" date="2020-08" db="EMBL/GenBank/DDBJ databases">
        <authorList>
            <person name="Newling K."/>
            <person name="Davey J."/>
            <person name="Forrester S."/>
        </authorList>
    </citation>
    <scope>NUCLEOTIDE SEQUENCE [LARGE SCALE GENOMIC DNA]</scope>
    <source>
        <strain evidence="3">Crithidia deanei Carvalho (ATCC PRA-265)</strain>
    </source>
</reference>
<accession>A0A7G2C2V6</accession>
<proteinExistence type="predicted"/>
<feature type="compositionally biased region" description="Low complexity" evidence="1">
    <location>
        <begin position="51"/>
        <end position="64"/>
    </location>
</feature>
<feature type="region of interest" description="Disordered" evidence="1">
    <location>
        <begin position="33"/>
        <end position="69"/>
    </location>
</feature>
<feature type="compositionally biased region" description="Basic and acidic residues" evidence="1">
    <location>
        <begin position="271"/>
        <end position="285"/>
    </location>
</feature>
<dbReference type="AlphaFoldDB" id="A0A7G2C2V6"/>
<protein>
    <submittedName>
        <fullName evidence="2">Uncharacterized protein</fullName>
    </submittedName>
</protein>
<dbReference type="Proteomes" id="UP000515908">
    <property type="component" value="Chromosome 02"/>
</dbReference>
<feature type="region of interest" description="Disordered" evidence="1">
    <location>
        <begin position="243"/>
        <end position="305"/>
    </location>
</feature>
<organism evidence="2 3">
    <name type="scientific">Angomonas deanei</name>
    <dbReference type="NCBI Taxonomy" id="59799"/>
    <lineage>
        <taxon>Eukaryota</taxon>
        <taxon>Discoba</taxon>
        <taxon>Euglenozoa</taxon>
        <taxon>Kinetoplastea</taxon>
        <taxon>Metakinetoplastina</taxon>
        <taxon>Trypanosomatida</taxon>
        <taxon>Trypanosomatidae</taxon>
        <taxon>Strigomonadinae</taxon>
        <taxon>Angomonas</taxon>
    </lineage>
</organism>